<dbReference type="EMBL" id="CP163439">
    <property type="protein sequence ID" value="XDQ38762.1"/>
    <property type="molecule type" value="Genomic_DNA"/>
</dbReference>
<sequence length="198" mass="22078">MLQFFLVAVLGGGVSLVYQALNREADRRAERIRQQEERAEALRETRRDYLRDLVAHYNTAKRARRLLRATALTGGPDDAHRRVRLARYDELLQAILDAQLALETMSRIMGAHSGVLGADRGPAESLDTASDYLRLLITEYEDCMPVAAGPEAELSSLPELADFIGPYAESSRFRHEFIHPMNAAMSALEQLVLGPSVN</sequence>
<name>A0AB39Q8E9_9ACTN</name>
<evidence type="ECO:0000313" key="2">
    <source>
        <dbReference type="EMBL" id="XDQ38762.1"/>
    </source>
</evidence>
<evidence type="ECO:0000256" key="1">
    <source>
        <dbReference type="SAM" id="Coils"/>
    </source>
</evidence>
<organism evidence="2">
    <name type="scientific">Streptomyces sp. R28</name>
    <dbReference type="NCBI Taxonomy" id="3238628"/>
    <lineage>
        <taxon>Bacteria</taxon>
        <taxon>Bacillati</taxon>
        <taxon>Actinomycetota</taxon>
        <taxon>Actinomycetes</taxon>
        <taxon>Kitasatosporales</taxon>
        <taxon>Streptomycetaceae</taxon>
        <taxon>Streptomyces</taxon>
    </lineage>
</organism>
<accession>A0AB39Q8E9</accession>
<dbReference type="RefSeq" id="WP_369173469.1">
    <property type="nucleotide sequence ID" value="NZ_CP163439.1"/>
</dbReference>
<keyword evidence="1" id="KW-0175">Coiled coil</keyword>
<proteinExistence type="predicted"/>
<feature type="coiled-coil region" evidence="1">
    <location>
        <begin position="18"/>
        <end position="52"/>
    </location>
</feature>
<dbReference type="AlphaFoldDB" id="A0AB39Q8E9"/>
<gene>
    <name evidence="2" type="ORF">AB5J49_38410</name>
</gene>
<protein>
    <submittedName>
        <fullName evidence="2">Uncharacterized protein</fullName>
    </submittedName>
</protein>
<reference evidence="2" key="1">
    <citation type="submission" date="2024-07" db="EMBL/GenBank/DDBJ databases">
        <authorList>
            <person name="Yu S.T."/>
        </authorList>
    </citation>
    <scope>NUCLEOTIDE SEQUENCE</scope>
    <source>
        <strain evidence="2">R28</strain>
    </source>
</reference>